<accession>A0A835QLB7</accession>
<evidence type="ECO:0000313" key="2">
    <source>
        <dbReference type="Proteomes" id="UP000639772"/>
    </source>
</evidence>
<protein>
    <submittedName>
        <fullName evidence="1">Uncharacterized protein</fullName>
    </submittedName>
</protein>
<reference evidence="1 2" key="1">
    <citation type="journal article" date="2020" name="Nat. Food">
        <title>A phased Vanilla planifolia genome enables genetic improvement of flavour and production.</title>
        <authorList>
            <person name="Hasing T."/>
            <person name="Tang H."/>
            <person name="Brym M."/>
            <person name="Khazi F."/>
            <person name="Huang T."/>
            <person name="Chambers A.H."/>
        </authorList>
    </citation>
    <scope>NUCLEOTIDE SEQUENCE [LARGE SCALE GENOMIC DNA]</scope>
    <source>
        <tissue evidence="1">Leaf</tissue>
    </source>
</reference>
<dbReference type="Proteomes" id="UP000639772">
    <property type="component" value="Chromosome 7"/>
</dbReference>
<comment type="caution">
    <text evidence="1">The sequence shown here is derived from an EMBL/GenBank/DDBJ whole genome shotgun (WGS) entry which is preliminary data.</text>
</comment>
<dbReference type="EMBL" id="JADCNM010000007">
    <property type="protein sequence ID" value="KAG0474709.1"/>
    <property type="molecule type" value="Genomic_DNA"/>
</dbReference>
<feature type="non-terminal residue" evidence="1">
    <location>
        <position position="60"/>
    </location>
</feature>
<proteinExistence type="predicted"/>
<sequence>ENTEWVDWHAGVLVKRNAMENIHNWACGWSCLSQPTSRLLENHMKKAHLLLAELISSLPH</sequence>
<dbReference type="OrthoDB" id="295029at2759"/>
<dbReference type="AlphaFoldDB" id="A0A835QLB7"/>
<name>A0A835QLB7_VANPL</name>
<evidence type="ECO:0000313" key="1">
    <source>
        <dbReference type="EMBL" id="KAG0474709.1"/>
    </source>
</evidence>
<organism evidence="1 2">
    <name type="scientific">Vanilla planifolia</name>
    <name type="common">Vanilla</name>
    <dbReference type="NCBI Taxonomy" id="51239"/>
    <lineage>
        <taxon>Eukaryota</taxon>
        <taxon>Viridiplantae</taxon>
        <taxon>Streptophyta</taxon>
        <taxon>Embryophyta</taxon>
        <taxon>Tracheophyta</taxon>
        <taxon>Spermatophyta</taxon>
        <taxon>Magnoliopsida</taxon>
        <taxon>Liliopsida</taxon>
        <taxon>Asparagales</taxon>
        <taxon>Orchidaceae</taxon>
        <taxon>Vanilloideae</taxon>
        <taxon>Vanilleae</taxon>
        <taxon>Vanilla</taxon>
    </lineage>
</organism>
<gene>
    <name evidence="1" type="ORF">HPP92_014395</name>
</gene>